<keyword evidence="5" id="KW-1185">Reference proteome</keyword>
<dbReference type="GO" id="GO:0010468">
    <property type="term" value="P:regulation of gene expression"/>
    <property type="evidence" value="ECO:0007669"/>
    <property type="project" value="TreeGrafter"/>
</dbReference>
<dbReference type="InterPro" id="IPR009269">
    <property type="entry name" value="NKAP_C"/>
</dbReference>
<dbReference type="EMBL" id="QEAQ01000011">
    <property type="protein sequence ID" value="TPX60958.1"/>
    <property type="molecule type" value="Genomic_DNA"/>
</dbReference>
<evidence type="ECO:0000313" key="4">
    <source>
        <dbReference type="EMBL" id="TPX60958.1"/>
    </source>
</evidence>
<evidence type="ECO:0000313" key="5">
    <source>
        <dbReference type="Proteomes" id="UP000318582"/>
    </source>
</evidence>
<dbReference type="Pfam" id="PF06047">
    <property type="entry name" value="Nkap_C"/>
    <property type="match status" value="1"/>
</dbReference>
<feature type="domain" description="NF-kappa-B-activating protein C-terminal" evidence="3">
    <location>
        <begin position="313"/>
        <end position="412"/>
    </location>
</feature>
<feature type="compositionally biased region" description="Basic residues" evidence="2">
    <location>
        <begin position="211"/>
        <end position="244"/>
    </location>
</feature>
<sequence>MFFTTASFVQYEHSDIAKTSNASERAFLTKPQLQACPDETPDHPLAKTDGPNTCHVHLDVFHETDIDLRIEEKIDRGLLGMTMQDDAQTQKMEGADQGTWYILIEETDGRLHQVVEVNWIGTEDTTEQGETFQQFLERRRDIREKSNVTFWPASPDARPPRDASPSPSRKSKKSRRRERSTSSVRRKSSKRRDDSVSDSESGSESDVSTSKAHRKRSSSSKRSSRKSKSEQKHKKKSSKKKRARTPTPSSSSASESASDSEREVARVDNKQASPPPVDETVQDYWREKAVEPVDDAPVGPMPLNVAEAKHDERAYGGALLAGEGSAMAAYLQSGKRIPRRGEIGLTSNEIEKYEDVGFVMSGNRHRRMNAVRIRKENQVISAEEKRALLLFNQEANLKKEAEIIANFKDMVTAKMRGKDDVGTDE</sequence>
<dbReference type="STRING" id="109895.A0A507ECP9"/>
<dbReference type="PANTHER" id="PTHR13087">
    <property type="entry name" value="NF-KAPPA B ACTIVATING PROTEIN"/>
    <property type="match status" value="1"/>
</dbReference>
<proteinExistence type="inferred from homology"/>
<dbReference type="GO" id="GO:0005634">
    <property type="term" value="C:nucleus"/>
    <property type="evidence" value="ECO:0007669"/>
    <property type="project" value="TreeGrafter"/>
</dbReference>
<dbReference type="Proteomes" id="UP000318582">
    <property type="component" value="Unassembled WGS sequence"/>
</dbReference>
<dbReference type="PANTHER" id="PTHR13087:SF0">
    <property type="entry name" value="NFKB ACTIVATING PROTEIN LIKE"/>
    <property type="match status" value="1"/>
</dbReference>
<dbReference type="GO" id="GO:0003682">
    <property type="term" value="F:chromatin binding"/>
    <property type="evidence" value="ECO:0007669"/>
    <property type="project" value="InterPro"/>
</dbReference>
<evidence type="ECO:0000256" key="1">
    <source>
        <dbReference type="ARBA" id="ARBA00009313"/>
    </source>
</evidence>
<gene>
    <name evidence="4" type="ORF">PhCBS80983_g01457</name>
</gene>
<name>A0A507ECP9_9FUNG</name>
<organism evidence="4 5">
    <name type="scientific">Powellomyces hirtus</name>
    <dbReference type="NCBI Taxonomy" id="109895"/>
    <lineage>
        <taxon>Eukaryota</taxon>
        <taxon>Fungi</taxon>
        <taxon>Fungi incertae sedis</taxon>
        <taxon>Chytridiomycota</taxon>
        <taxon>Chytridiomycota incertae sedis</taxon>
        <taxon>Chytridiomycetes</taxon>
        <taxon>Spizellomycetales</taxon>
        <taxon>Powellomycetaceae</taxon>
        <taxon>Powellomyces</taxon>
    </lineage>
</organism>
<accession>A0A507ECP9</accession>
<feature type="compositionally biased region" description="Basic and acidic residues" evidence="2">
    <location>
        <begin position="259"/>
        <end position="269"/>
    </location>
</feature>
<evidence type="ECO:0000256" key="2">
    <source>
        <dbReference type="SAM" id="MobiDB-lite"/>
    </source>
</evidence>
<feature type="region of interest" description="Disordered" evidence="2">
    <location>
        <begin position="147"/>
        <end position="282"/>
    </location>
</feature>
<dbReference type="AlphaFoldDB" id="A0A507ECP9"/>
<reference evidence="4 5" key="1">
    <citation type="journal article" date="2019" name="Sci. Rep.">
        <title>Comparative genomics of chytrid fungi reveal insights into the obligate biotrophic and pathogenic lifestyle of Synchytrium endobioticum.</title>
        <authorList>
            <person name="van de Vossenberg B.T.L.H."/>
            <person name="Warris S."/>
            <person name="Nguyen H.D.T."/>
            <person name="van Gent-Pelzer M.P.E."/>
            <person name="Joly D.L."/>
            <person name="van de Geest H.C."/>
            <person name="Bonants P.J.M."/>
            <person name="Smith D.S."/>
            <person name="Levesque C.A."/>
            <person name="van der Lee T.A.J."/>
        </authorList>
    </citation>
    <scope>NUCLEOTIDE SEQUENCE [LARGE SCALE GENOMIC DNA]</scope>
    <source>
        <strain evidence="4 5">CBS 809.83</strain>
    </source>
</reference>
<evidence type="ECO:0000259" key="3">
    <source>
        <dbReference type="Pfam" id="PF06047"/>
    </source>
</evidence>
<feature type="compositionally biased region" description="Basic residues" evidence="2">
    <location>
        <begin position="169"/>
        <end position="190"/>
    </location>
</feature>
<comment type="similarity">
    <text evidence="1">Belongs to the NKAP family.</text>
</comment>
<dbReference type="InterPro" id="IPR040466">
    <property type="entry name" value="NKAP"/>
</dbReference>
<protein>
    <recommendedName>
        <fullName evidence="3">NF-kappa-B-activating protein C-terminal domain-containing protein</fullName>
    </recommendedName>
</protein>
<comment type="caution">
    <text evidence="4">The sequence shown here is derived from an EMBL/GenBank/DDBJ whole genome shotgun (WGS) entry which is preliminary data.</text>
</comment>
<feature type="compositionally biased region" description="Low complexity" evidence="2">
    <location>
        <begin position="198"/>
        <end position="210"/>
    </location>
</feature>
<feature type="compositionally biased region" description="Low complexity" evidence="2">
    <location>
        <begin position="245"/>
        <end position="257"/>
    </location>
</feature>